<reference evidence="1 2" key="1">
    <citation type="submission" date="2019-02" db="EMBL/GenBank/DDBJ databases">
        <title>Deep-cultivation of Planctomycetes and their phenomic and genomic characterization uncovers novel biology.</title>
        <authorList>
            <person name="Wiegand S."/>
            <person name="Jogler M."/>
            <person name="Boedeker C."/>
            <person name="Pinto D."/>
            <person name="Vollmers J."/>
            <person name="Rivas-Marin E."/>
            <person name="Kohn T."/>
            <person name="Peeters S.H."/>
            <person name="Heuer A."/>
            <person name="Rast P."/>
            <person name="Oberbeckmann S."/>
            <person name="Bunk B."/>
            <person name="Jeske O."/>
            <person name="Meyerdierks A."/>
            <person name="Storesund J.E."/>
            <person name="Kallscheuer N."/>
            <person name="Luecker S."/>
            <person name="Lage O.M."/>
            <person name="Pohl T."/>
            <person name="Merkel B.J."/>
            <person name="Hornburger P."/>
            <person name="Mueller R.-W."/>
            <person name="Bruemmer F."/>
            <person name="Labrenz M."/>
            <person name="Spormann A.M."/>
            <person name="Op Den Camp H."/>
            <person name="Overmann J."/>
            <person name="Amann R."/>
            <person name="Jetten M.S.M."/>
            <person name="Mascher T."/>
            <person name="Medema M.H."/>
            <person name="Devos D.P."/>
            <person name="Kaster A.-K."/>
            <person name="Ovreas L."/>
            <person name="Rohde M."/>
            <person name="Galperin M.Y."/>
            <person name="Jogler C."/>
        </authorList>
    </citation>
    <scope>NUCLEOTIDE SEQUENCE [LARGE SCALE GENOMIC DNA]</scope>
    <source>
        <strain evidence="1 2">Pla52o</strain>
    </source>
</reference>
<proteinExistence type="predicted"/>
<organism evidence="1 2">
    <name type="scientific">Novipirellula galeiformis</name>
    <dbReference type="NCBI Taxonomy" id="2528004"/>
    <lineage>
        <taxon>Bacteria</taxon>
        <taxon>Pseudomonadati</taxon>
        <taxon>Planctomycetota</taxon>
        <taxon>Planctomycetia</taxon>
        <taxon>Pirellulales</taxon>
        <taxon>Pirellulaceae</taxon>
        <taxon>Novipirellula</taxon>
    </lineage>
</organism>
<protein>
    <recommendedName>
        <fullName evidence="3">CD-NTase-associated protein 12/Pycsar effector protein TIR domain-containing protein</fullName>
    </recommendedName>
</protein>
<accession>A0A5C6CMS8</accession>
<evidence type="ECO:0000313" key="1">
    <source>
        <dbReference type="EMBL" id="TWU24887.1"/>
    </source>
</evidence>
<name>A0A5C6CMS8_9BACT</name>
<sequence length="354" mass="40872">MPIEIQDPTLLPDDFAIFYCWQDHLDRALHRFLIRDALNRAIERVQEDIPSDVNCVLRVDSDTSGRSGTLAIADTIIDKIRASSMMIADVTPCLKDEEHGRYYPNPNVMLEVGVAAQALGWGKVVCLFNDDACTTEQLPFDIRHRRISKYHCESREQRSTARTELESLLAAAIRVTLQDVSRGVVDPSLSGSQLRHERDSRLLRETLETIHTPTLFRFLERAANYNLHYDVIFFWHSFRALVSSPDFRFYDQVLQERTLHLCRCWGEAIDLGDQVFHPGGNGQFARREMDQEFYSRYDNAHERLDAALKAFLERVHSDFQELDTRATDEVAWNYHYRFIAGELTDDPAEATAEE</sequence>
<gene>
    <name evidence="1" type="ORF">Pla52o_11830</name>
</gene>
<dbReference type="EMBL" id="SJPT01000002">
    <property type="protein sequence ID" value="TWU24887.1"/>
    <property type="molecule type" value="Genomic_DNA"/>
</dbReference>
<evidence type="ECO:0000313" key="2">
    <source>
        <dbReference type="Proteomes" id="UP000316304"/>
    </source>
</evidence>
<comment type="caution">
    <text evidence="1">The sequence shown here is derived from an EMBL/GenBank/DDBJ whole genome shotgun (WGS) entry which is preliminary data.</text>
</comment>
<keyword evidence="2" id="KW-1185">Reference proteome</keyword>
<evidence type="ECO:0008006" key="3">
    <source>
        <dbReference type="Google" id="ProtNLM"/>
    </source>
</evidence>
<dbReference type="OrthoDB" id="9815193at2"/>
<dbReference type="Proteomes" id="UP000316304">
    <property type="component" value="Unassembled WGS sequence"/>
</dbReference>
<dbReference type="AlphaFoldDB" id="A0A5C6CMS8"/>